<dbReference type="SMART" id="SM00343">
    <property type="entry name" value="ZnF_C2HC"/>
    <property type="match status" value="2"/>
</dbReference>
<evidence type="ECO:0000256" key="2">
    <source>
        <dbReference type="SAM" id="MobiDB-lite"/>
    </source>
</evidence>
<reference evidence="5" key="2">
    <citation type="journal article" date="2018" name="BMC Genomics">
        <title>A manually annotated Actinidia chinensis var. chinensis (kiwifruit) genome highlights the challenges associated with draft genomes and gene prediction in plants.</title>
        <authorList>
            <person name="Pilkington S.M."/>
            <person name="Crowhurst R."/>
            <person name="Hilario E."/>
            <person name="Nardozza S."/>
            <person name="Fraser L."/>
            <person name="Peng Y."/>
            <person name="Gunaseelan K."/>
            <person name="Simpson R."/>
            <person name="Tahir J."/>
            <person name="Deroles S.C."/>
            <person name="Templeton K."/>
            <person name="Luo Z."/>
            <person name="Davy M."/>
            <person name="Cheng C."/>
            <person name="McNeilage M."/>
            <person name="Scaglione D."/>
            <person name="Liu Y."/>
            <person name="Zhang Q."/>
            <person name="Datson P."/>
            <person name="De Silva N."/>
            <person name="Gardiner S.E."/>
            <person name="Bassett H."/>
            <person name="Chagne D."/>
            <person name="McCallum J."/>
            <person name="Dzierzon H."/>
            <person name="Deng C."/>
            <person name="Wang Y.Y."/>
            <person name="Barron L."/>
            <person name="Manako K."/>
            <person name="Bowen J."/>
            <person name="Foster T.M."/>
            <person name="Erridge Z.A."/>
            <person name="Tiffin H."/>
            <person name="Waite C.N."/>
            <person name="Davies K.M."/>
            <person name="Grierson E.P."/>
            <person name="Laing W.A."/>
            <person name="Kirk R."/>
            <person name="Chen X."/>
            <person name="Wood M."/>
            <person name="Montefiori M."/>
            <person name="Brummell D.A."/>
            <person name="Schwinn K.E."/>
            <person name="Catanach A."/>
            <person name="Fullerton C."/>
            <person name="Li D."/>
            <person name="Meiyalaghan S."/>
            <person name="Nieuwenhuizen N."/>
            <person name="Read N."/>
            <person name="Prakash R."/>
            <person name="Hunter D."/>
            <person name="Zhang H."/>
            <person name="McKenzie M."/>
            <person name="Knabel M."/>
            <person name="Harris A."/>
            <person name="Allan A.C."/>
            <person name="Gleave A."/>
            <person name="Chen A."/>
            <person name="Janssen B.J."/>
            <person name="Plunkett B."/>
            <person name="Ampomah-Dwamena C."/>
            <person name="Voogd C."/>
            <person name="Leif D."/>
            <person name="Lafferty D."/>
            <person name="Souleyre E.J.F."/>
            <person name="Varkonyi-Gasic E."/>
            <person name="Gambi F."/>
            <person name="Hanley J."/>
            <person name="Yao J.L."/>
            <person name="Cheung J."/>
            <person name="David K.M."/>
            <person name="Warren B."/>
            <person name="Marsh K."/>
            <person name="Snowden K.C."/>
            <person name="Lin-Wang K."/>
            <person name="Brian L."/>
            <person name="Martinez-Sanchez M."/>
            <person name="Wang M."/>
            <person name="Ileperuma N."/>
            <person name="Macnee N."/>
            <person name="Campin R."/>
            <person name="McAtee P."/>
            <person name="Drummond R.S.M."/>
            <person name="Espley R.V."/>
            <person name="Ireland H.S."/>
            <person name="Wu R."/>
            <person name="Atkinson R.G."/>
            <person name="Karunairetnam S."/>
            <person name="Bulley S."/>
            <person name="Chunkath S."/>
            <person name="Hanley Z."/>
            <person name="Storey R."/>
            <person name="Thrimawithana A.H."/>
            <person name="Thomson S."/>
            <person name="David C."/>
            <person name="Testolin R."/>
            <person name="Huang H."/>
            <person name="Hellens R.P."/>
            <person name="Schaffer R.J."/>
        </authorList>
    </citation>
    <scope>NUCLEOTIDE SEQUENCE [LARGE SCALE GENOMIC DNA]</scope>
    <source>
        <strain evidence="5">cv. Red5</strain>
    </source>
</reference>
<dbReference type="Gramene" id="PSR98368">
    <property type="protein sequence ID" value="PSR98368"/>
    <property type="gene ID" value="CEY00_Acc24973"/>
</dbReference>
<feature type="region of interest" description="Disordered" evidence="2">
    <location>
        <begin position="65"/>
        <end position="123"/>
    </location>
</feature>
<dbReference type="GO" id="GO:0003676">
    <property type="term" value="F:nucleic acid binding"/>
    <property type="evidence" value="ECO:0007669"/>
    <property type="project" value="InterPro"/>
</dbReference>
<name>A0A2R6PXA9_ACTCC</name>
<evidence type="ECO:0000256" key="1">
    <source>
        <dbReference type="PROSITE-ProRule" id="PRU00047"/>
    </source>
</evidence>
<dbReference type="InParanoid" id="A0A2R6PXA9"/>
<dbReference type="OrthoDB" id="2272416at2759"/>
<keyword evidence="5" id="KW-1185">Reference proteome</keyword>
<accession>A0A2R6PXA9</accession>
<dbReference type="Proteomes" id="UP000241394">
    <property type="component" value="Chromosome LG22"/>
</dbReference>
<reference evidence="4 5" key="1">
    <citation type="submission" date="2017-07" db="EMBL/GenBank/DDBJ databases">
        <title>An improved, manually edited Actinidia chinensis var. chinensis (kiwifruit) genome highlights the challenges associated with draft genomes and gene prediction in plants.</title>
        <authorList>
            <person name="Pilkington S."/>
            <person name="Crowhurst R."/>
            <person name="Hilario E."/>
            <person name="Nardozza S."/>
            <person name="Fraser L."/>
            <person name="Peng Y."/>
            <person name="Gunaseelan K."/>
            <person name="Simpson R."/>
            <person name="Tahir J."/>
            <person name="Deroles S."/>
            <person name="Templeton K."/>
            <person name="Luo Z."/>
            <person name="Davy M."/>
            <person name="Cheng C."/>
            <person name="Mcneilage M."/>
            <person name="Scaglione D."/>
            <person name="Liu Y."/>
            <person name="Zhang Q."/>
            <person name="Datson P."/>
            <person name="De Silva N."/>
            <person name="Gardiner S."/>
            <person name="Bassett H."/>
            <person name="Chagne D."/>
            <person name="Mccallum J."/>
            <person name="Dzierzon H."/>
            <person name="Deng C."/>
            <person name="Wang Y.-Y."/>
            <person name="Barron N."/>
            <person name="Manako K."/>
            <person name="Bowen J."/>
            <person name="Foster T."/>
            <person name="Erridge Z."/>
            <person name="Tiffin H."/>
            <person name="Waite C."/>
            <person name="Davies K."/>
            <person name="Grierson E."/>
            <person name="Laing W."/>
            <person name="Kirk R."/>
            <person name="Chen X."/>
            <person name="Wood M."/>
            <person name="Montefiori M."/>
            <person name="Brummell D."/>
            <person name="Schwinn K."/>
            <person name="Catanach A."/>
            <person name="Fullerton C."/>
            <person name="Li D."/>
            <person name="Meiyalaghan S."/>
            <person name="Nieuwenhuizen N."/>
            <person name="Read N."/>
            <person name="Prakash R."/>
            <person name="Hunter D."/>
            <person name="Zhang H."/>
            <person name="Mckenzie M."/>
            <person name="Knabel M."/>
            <person name="Harris A."/>
            <person name="Allan A."/>
            <person name="Chen A."/>
            <person name="Janssen B."/>
            <person name="Plunkett B."/>
            <person name="Dwamena C."/>
            <person name="Voogd C."/>
            <person name="Leif D."/>
            <person name="Lafferty D."/>
            <person name="Souleyre E."/>
            <person name="Varkonyi-Gasic E."/>
            <person name="Gambi F."/>
            <person name="Hanley J."/>
            <person name="Yao J.-L."/>
            <person name="Cheung J."/>
            <person name="David K."/>
            <person name="Warren B."/>
            <person name="Marsh K."/>
            <person name="Snowden K."/>
            <person name="Lin-Wang K."/>
            <person name="Brian L."/>
            <person name="Martinez-Sanchez M."/>
            <person name="Wang M."/>
            <person name="Ileperuma N."/>
            <person name="Macnee N."/>
            <person name="Campin R."/>
            <person name="Mcatee P."/>
            <person name="Drummond R."/>
            <person name="Espley R."/>
            <person name="Ireland H."/>
            <person name="Wu R."/>
            <person name="Atkinson R."/>
            <person name="Karunairetnam S."/>
            <person name="Bulley S."/>
            <person name="Chunkath S."/>
            <person name="Hanley Z."/>
            <person name="Storey R."/>
            <person name="Thrimawithana A."/>
            <person name="Thomson S."/>
            <person name="David C."/>
            <person name="Testolin R."/>
        </authorList>
    </citation>
    <scope>NUCLEOTIDE SEQUENCE [LARGE SCALE GENOMIC DNA]</scope>
    <source>
        <strain evidence="5">cv. Red5</strain>
        <tissue evidence="4">Young leaf</tissue>
    </source>
</reference>
<gene>
    <name evidence="4" type="ORF">CEY00_Acc24973</name>
</gene>
<dbReference type="Pfam" id="PF00098">
    <property type="entry name" value="zf-CCHC"/>
    <property type="match status" value="2"/>
</dbReference>
<dbReference type="InterPro" id="IPR036875">
    <property type="entry name" value="Znf_CCHC_sf"/>
</dbReference>
<feature type="compositionally biased region" description="Basic and acidic residues" evidence="2">
    <location>
        <begin position="67"/>
        <end position="78"/>
    </location>
</feature>
<dbReference type="InterPro" id="IPR051714">
    <property type="entry name" value="Znf_CCHC_NABP"/>
</dbReference>
<feature type="domain" description="CCHC-type" evidence="3">
    <location>
        <begin position="151"/>
        <end position="165"/>
    </location>
</feature>
<dbReference type="EMBL" id="NKQK01000022">
    <property type="protein sequence ID" value="PSR98368.1"/>
    <property type="molecule type" value="Genomic_DNA"/>
</dbReference>
<evidence type="ECO:0000259" key="3">
    <source>
        <dbReference type="PROSITE" id="PS50158"/>
    </source>
</evidence>
<comment type="caution">
    <text evidence="4">The sequence shown here is derived from an EMBL/GenBank/DDBJ whole genome shotgun (WGS) entry which is preliminary data.</text>
</comment>
<evidence type="ECO:0000313" key="4">
    <source>
        <dbReference type="EMBL" id="PSR98368.1"/>
    </source>
</evidence>
<keyword evidence="1" id="KW-0863">Zinc-finger</keyword>
<feature type="compositionally biased region" description="Polar residues" evidence="2">
    <location>
        <begin position="84"/>
        <end position="122"/>
    </location>
</feature>
<sequence length="229" mass="25580">MDLISPQDLVRTEDAKCRRFHQGMQSYIRSRVSAFEATTFTDLVNKAMIVEKDIEDCVGKQAPFKKSRFDSSPKHELEVGPSIQRANISQFSGSQRRPQQSMPSGSSRGTLSPQPKQQSCVPSSRHRRDVDCYKCGVRGHKARDCPSSRSCYHCGQLGHMIRDCPVRSADTTFVGSASRNRAQYNNSQRNRGSCTQAREFVMNGQDAHQTRDVVTGLEARTHAASPPTE</sequence>
<protein>
    <submittedName>
        <fullName evidence="4">Integrase</fullName>
    </submittedName>
</protein>
<dbReference type="PANTHER" id="PTHR23002">
    <property type="entry name" value="ZINC FINGER CCHC DOMAIN CONTAINING PROTEIN"/>
    <property type="match status" value="1"/>
</dbReference>
<dbReference type="Gene3D" id="4.10.60.10">
    <property type="entry name" value="Zinc finger, CCHC-type"/>
    <property type="match status" value="2"/>
</dbReference>
<dbReference type="GO" id="GO:0008270">
    <property type="term" value="F:zinc ion binding"/>
    <property type="evidence" value="ECO:0007669"/>
    <property type="project" value="UniProtKB-KW"/>
</dbReference>
<dbReference type="InterPro" id="IPR001878">
    <property type="entry name" value="Znf_CCHC"/>
</dbReference>
<feature type="domain" description="CCHC-type" evidence="3">
    <location>
        <begin position="132"/>
        <end position="147"/>
    </location>
</feature>
<proteinExistence type="predicted"/>
<dbReference type="SUPFAM" id="SSF57756">
    <property type="entry name" value="Retrovirus zinc finger-like domains"/>
    <property type="match status" value="1"/>
</dbReference>
<keyword evidence="1" id="KW-0862">Zinc</keyword>
<keyword evidence="1" id="KW-0479">Metal-binding</keyword>
<evidence type="ECO:0000313" key="5">
    <source>
        <dbReference type="Proteomes" id="UP000241394"/>
    </source>
</evidence>
<dbReference type="PROSITE" id="PS50158">
    <property type="entry name" value="ZF_CCHC"/>
    <property type="match status" value="2"/>
</dbReference>
<dbReference type="AlphaFoldDB" id="A0A2R6PXA9"/>
<organism evidence="4 5">
    <name type="scientific">Actinidia chinensis var. chinensis</name>
    <name type="common">Chinese soft-hair kiwi</name>
    <dbReference type="NCBI Taxonomy" id="1590841"/>
    <lineage>
        <taxon>Eukaryota</taxon>
        <taxon>Viridiplantae</taxon>
        <taxon>Streptophyta</taxon>
        <taxon>Embryophyta</taxon>
        <taxon>Tracheophyta</taxon>
        <taxon>Spermatophyta</taxon>
        <taxon>Magnoliopsida</taxon>
        <taxon>eudicotyledons</taxon>
        <taxon>Gunneridae</taxon>
        <taxon>Pentapetalae</taxon>
        <taxon>asterids</taxon>
        <taxon>Ericales</taxon>
        <taxon>Actinidiaceae</taxon>
        <taxon>Actinidia</taxon>
    </lineage>
</organism>
<dbReference type="OMA" id="HWWRNTC"/>